<organism evidence="1 2">
    <name type="scientific">Canavalia gladiata</name>
    <name type="common">Sword bean</name>
    <name type="synonym">Dolichos gladiatus</name>
    <dbReference type="NCBI Taxonomy" id="3824"/>
    <lineage>
        <taxon>Eukaryota</taxon>
        <taxon>Viridiplantae</taxon>
        <taxon>Streptophyta</taxon>
        <taxon>Embryophyta</taxon>
        <taxon>Tracheophyta</taxon>
        <taxon>Spermatophyta</taxon>
        <taxon>Magnoliopsida</taxon>
        <taxon>eudicotyledons</taxon>
        <taxon>Gunneridae</taxon>
        <taxon>Pentapetalae</taxon>
        <taxon>rosids</taxon>
        <taxon>fabids</taxon>
        <taxon>Fabales</taxon>
        <taxon>Fabaceae</taxon>
        <taxon>Papilionoideae</taxon>
        <taxon>50 kb inversion clade</taxon>
        <taxon>NPAAA clade</taxon>
        <taxon>indigoferoid/millettioid clade</taxon>
        <taxon>Phaseoleae</taxon>
        <taxon>Canavalia</taxon>
    </lineage>
</organism>
<dbReference type="AlphaFoldDB" id="A0AAN9M122"/>
<accession>A0AAN9M122</accession>
<gene>
    <name evidence="1" type="ORF">VNO77_11985</name>
</gene>
<keyword evidence="2" id="KW-1185">Reference proteome</keyword>
<dbReference type="Proteomes" id="UP001367508">
    <property type="component" value="Unassembled WGS sequence"/>
</dbReference>
<dbReference type="PROSITE" id="PS51257">
    <property type="entry name" value="PROKAR_LIPOPROTEIN"/>
    <property type="match status" value="1"/>
</dbReference>
<reference evidence="1 2" key="1">
    <citation type="submission" date="2024-01" db="EMBL/GenBank/DDBJ databases">
        <title>The genomes of 5 underutilized Papilionoideae crops provide insights into root nodulation and disease resistanc.</title>
        <authorList>
            <person name="Jiang F."/>
        </authorList>
    </citation>
    <scope>NUCLEOTIDE SEQUENCE [LARGE SCALE GENOMIC DNA]</scope>
    <source>
        <strain evidence="1">LVBAO_FW01</strain>
        <tissue evidence="1">Leaves</tissue>
    </source>
</reference>
<evidence type="ECO:0000313" key="1">
    <source>
        <dbReference type="EMBL" id="KAK7343328.1"/>
    </source>
</evidence>
<sequence length="118" mass="12946">MELKLKGGGNVVSLRRGYELLKGGSNGGLGVVSCREEEGGVVRMKIVVRKSDLKQLVEVMKGVKGIAHNSTMLSSSSSSVEQRLNKLMWKKYLSKAKSMNENGHKCWSPVLQSIPEEL</sequence>
<name>A0AAN9M122_CANGL</name>
<comment type="caution">
    <text evidence="1">The sequence shown here is derived from an EMBL/GenBank/DDBJ whole genome shotgun (WGS) entry which is preliminary data.</text>
</comment>
<proteinExistence type="predicted"/>
<dbReference type="EMBL" id="JAYMYQ010000003">
    <property type="protein sequence ID" value="KAK7343328.1"/>
    <property type="molecule type" value="Genomic_DNA"/>
</dbReference>
<protein>
    <submittedName>
        <fullName evidence="1">Uncharacterized protein</fullName>
    </submittedName>
</protein>
<evidence type="ECO:0000313" key="2">
    <source>
        <dbReference type="Proteomes" id="UP001367508"/>
    </source>
</evidence>